<keyword evidence="6" id="KW-1133">Transmembrane helix</keyword>
<keyword evidence="11" id="KW-1185">Reference proteome</keyword>
<dbReference type="STRING" id="1408657.A0A0W4ZVG9"/>
<dbReference type="GeneID" id="28938980"/>
<reference evidence="11" key="1">
    <citation type="journal article" date="2016" name="Nat. Commun.">
        <title>Genome analysis of three Pneumocystis species reveals adaptation mechanisms to life exclusively in mammalian hosts.</title>
        <authorList>
            <person name="Ma L."/>
            <person name="Chen Z."/>
            <person name="Huang D.W."/>
            <person name="Kutty G."/>
            <person name="Ishihara M."/>
            <person name="Wang H."/>
            <person name="Abouelleil A."/>
            <person name="Bishop L."/>
            <person name="Davey E."/>
            <person name="Deng R."/>
            <person name="Deng X."/>
            <person name="Fan L."/>
            <person name="Fantoni G."/>
            <person name="Fitzgerald M."/>
            <person name="Gogineni E."/>
            <person name="Goldberg J.M."/>
            <person name="Handley G."/>
            <person name="Hu X."/>
            <person name="Huber C."/>
            <person name="Jiao X."/>
            <person name="Jones K."/>
            <person name="Levin J.Z."/>
            <person name="Liu Y."/>
            <person name="Macdonald P."/>
            <person name="Melnikov A."/>
            <person name="Raley C."/>
            <person name="Sassi M."/>
            <person name="Sherman B.T."/>
            <person name="Song X."/>
            <person name="Sykes S."/>
            <person name="Tran B."/>
            <person name="Walsh L."/>
            <person name="Xia Y."/>
            <person name="Yang J."/>
            <person name="Young S."/>
            <person name="Zeng Q."/>
            <person name="Zheng X."/>
            <person name="Stephens R."/>
            <person name="Nusbaum C."/>
            <person name="Birren B.W."/>
            <person name="Azadi P."/>
            <person name="Lempicki R.A."/>
            <person name="Cuomo C.A."/>
            <person name="Kovacs J.A."/>
        </authorList>
    </citation>
    <scope>NUCLEOTIDE SEQUENCE [LARGE SCALE GENOMIC DNA]</scope>
    <source>
        <strain evidence="11">RU7</strain>
    </source>
</reference>
<dbReference type="AlphaFoldDB" id="A0A0W4ZVG9"/>
<dbReference type="InterPro" id="IPR039175">
    <property type="entry name" value="TIM22"/>
</dbReference>
<dbReference type="GO" id="GO:0005198">
    <property type="term" value="F:structural molecule activity"/>
    <property type="evidence" value="ECO:0007669"/>
    <property type="project" value="EnsemblFungi"/>
</dbReference>
<evidence type="ECO:0000256" key="1">
    <source>
        <dbReference type="ARBA" id="ARBA00004448"/>
    </source>
</evidence>
<proteinExistence type="inferred from homology"/>
<dbReference type="GO" id="GO:0008320">
    <property type="term" value="F:protein transmembrane transporter activity"/>
    <property type="evidence" value="ECO:0007669"/>
    <property type="project" value="UniProtKB-UniRule"/>
</dbReference>
<dbReference type="VEuPathDB" id="FungiDB:T551_00459"/>
<dbReference type="OrthoDB" id="75343at2759"/>
<comment type="similarity">
    <text evidence="2 9">Belongs to the Tim17/Tim22/Tim23 family.</text>
</comment>
<evidence type="ECO:0000256" key="8">
    <source>
        <dbReference type="ARBA" id="ARBA00023136"/>
    </source>
</evidence>
<keyword evidence="5 9" id="KW-0999">Mitochondrion inner membrane</keyword>
<accession>A0A0W4ZVG9</accession>
<dbReference type="Pfam" id="PF02466">
    <property type="entry name" value="Tim17"/>
    <property type="match status" value="1"/>
</dbReference>
<keyword evidence="9" id="KW-0813">Transport</keyword>
<evidence type="ECO:0000256" key="5">
    <source>
        <dbReference type="ARBA" id="ARBA00022792"/>
    </source>
</evidence>
<dbReference type="eggNOG" id="KOG3225">
    <property type="taxonomic scope" value="Eukaryota"/>
</dbReference>
<dbReference type="GO" id="GO:0045039">
    <property type="term" value="P:protein insertion into mitochondrial inner membrane"/>
    <property type="evidence" value="ECO:0007669"/>
    <property type="project" value="UniProtKB-UniRule"/>
</dbReference>
<evidence type="ECO:0000256" key="4">
    <source>
        <dbReference type="ARBA" id="ARBA00022692"/>
    </source>
</evidence>
<evidence type="ECO:0000313" key="11">
    <source>
        <dbReference type="Proteomes" id="UP000053447"/>
    </source>
</evidence>
<dbReference type="RefSeq" id="XP_018231061.1">
    <property type="nucleotide sequence ID" value="XM_018372725.1"/>
</dbReference>
<keyword evidence="7 9" id="KW-0496">Mitochondrion</keyword>
<dbReference type="GO" id="GO:0042721">
    <property type="term" value="C:TIM22 mitochondrial import inner membrane insertion complex"/>
    <property type="evidence" value="ECO:0007669"/>
    <property type="project" value="UniProtKB-UniRule"/>
</dbReference>
<evidence type="ECO:0000256" key="3">
    <source>
        <dbReference type="ARBA" id="ARBA00020722"/>
    </source>
</evidence>
<evidence type="ECO:0000256" key="7">
    <source>
        <dbReference type="ARBA" id="ARBA00023128"/>
    </source>
</evidence>
<keyword evidence="9" id="KW-0811">Translocation</keyword>
<evidence type="ECO:0000313" key="10">
    <source>
        <dbReference type="EMBL" id="KTW32369.1"/>
    </source>
</evidence>
<keyword evidence="8" id="KW-0472">Membrane</keyword>
<comment type="subunit">
    <text evidence="9">Component of the TIM22 complex.</text>
</comment>
<comment type="subcellular location">
    <subcellularLocation>
        <location evidence="1 9">Mitochondrion inner membrane</location>
        <topology evidence="1 9">Multi-pass membrane protein</topology>
    </subcellularLocation>
</comment>
<organism evidence="10 11">
    <name type="scientific">Pneumocystis jirovecii (strain RU7)</name>
    <name type="common">Human pneumocystis pneumonia agent</name>
    <dbReference type="NCBI Taxonomy" id="1408657"/>
    <lineage>
        <taxon>Eukaryota</taxon>
        <taxon>Fungi</taxon>
        <taxon>Dikarya</taxon>
        <taxon>Ascomycota</taxon>
        <taxon>Taphrinomycotina</taxon>
        <taxon>Pneumocystomycetes</taxon>
        <taxon>Pneumocystaceae</taxon>
        <taxon>Pneumocystis</taxon>
    </lineage>
</organism>
<sequence length="165" mass="17970">MVPYDQEAFYSSSEQNTEIQQQKIIQTMNSLAESCVFKSVLSGGTGFIIGGIFGRLFMSSISMDVSSDYKIYDKPFKEQLKYGFKDMGKRSWSSAKNFATVGAIFSGVECCIESYRAKNDIYNSISAGCFTGGALTVKNGPKAAALGCLGFSAFSAAIDYYLRSN</sequence>
<dbReference type="GO" id="GO:0030943">
    <property type="term" value="F:mitochondrion targeting sequence binding"/>
    <property type="evidence" value="ECO:0007669"/>
    <property type="project" value="EnsemblFungi"/>
</dbReference>
<dbReference type="PANTHER" id="PTHR14110">
    <property type="entry name" value="MITOCHONDRIAL IMPORT INNER MEMBRANE TRANSLOCASE SUBUNIT TIM22"/>
    <property type="match status" value="1"/>
</dbReference>
<name>A0A0W4ZVG9_PNEJ7</name>
<comment type="function">
    <text evidence="9">Essential core component of the TIM22 complex, a complex that mediates the import and insertion of multi-pass transmembrane proteins into the mitochondrial inner membrane. In the TIM22 complex, it constitutes the voltage-activated and signal-gated channel. Forms a twin-pore translocase that uses the membrane potential as external driving force in 2 voltage-dependent steps.</text>
</comment>
<protein>
    <recommendedName>
        <fullName evidence="3 9">Mitochondrial import inner membrane translocase subunit TIM22</fullName>
    </recommendedName>
</protein>
<evidence type="ECO:0000256" key="9">
    <source>
        <dbReference type="RuleBase" id="RU367038"/>
    </source>
</evidence>
<keyword evidence="9" id="KW-0653">Protein transport</keyword>
<evidence type="ECO:0000256" key="2">
    <source>
        <dbReference type="ARBA" id="ARBA00008444"/>
    </source>
</evidence>
<dbReference type="EMBL" id="LFWA01000002">
    <property type="protein sequence ID" value="KTW32369.1"/>
    <property type="molecule type" value="Genomic_DNA"/>
</dbReference>
<keyword evidence="4" id="KW-0812">Transmembrane</keyword>
<evidence type="ECO:0000256" key="6">
    <source>
        <dbReference type="ARBA" id="ARBA00022989"/>
    </source>
</evidence>
<dbReference type="PANTHER" id="PTHR14110:SF0">
    <property type="entry name" value="MITOCHONDRIAL IMPORT INNER MEMBRANE TRANSLOCASE SUBUNIT TIM22"/>
    <property type="match status" value="1"/>
</dbReference>
<comment type="caution">
    <text evidence="10">The sequence shown here is derived from an EMBL/GenBank/DDBJ whole genome shotgun (WGS) entry which is preliminary data.</text>
</comment>
<gene>
    <name evidence="10" type="ORF">T551_00459</name>
</gene>
<dbReference type="Proteomes" id="UP000053447">
    <property type="component" value="Unassembled WGS sequence"/>
</dbReference>